<evidence type="ECO:0000256" key="6">
    <source>
        <dbReference type="ARBA" id="ARBA00022670"/>
    </source>
</evidence>
<dbReference type="EC" id="3.4.24.59" evidence="4"/>
<dbReference type="Pfam" id="PF01432">
    <property type="entry name" value="Peptidase_M3"/>
    <property type="match status" value="1"/>
</dbReference>
<dbReference type="InterPro" id="IPR045090">
    <property type="entry name" value="Pept_M3A_M3B"/>
</dbReference>
<evidence type="ECO:0000256" key="8">
    <source>
        <dbReference type="ARBA" id="ARBA00022801"/>
    </source>
</evidence>
<dbReference type="AlphaFoldDB" id="A0AAV5RIF5"/>
<comment type="caution">
    <text evidence="15">The sequence shown here is derived from an EMBL/GenBank/DDBJ whole genome shotgun (WGS) entry which is preliminary data.</text>
</comment>
<evidence type="ECO:0000313" key="16">
    <source>
        <dbReference type="Proteomes" id="UP001362899"/>
    </source>
</evidence>
<dbReference type="InterPro" id="IPR024079">
    <property type="entry name" value="MetalloPept_cat_dom_sf"/>
</dbReference>
<dbReference type="PANTHER" id="PTHR11804:SF79">
    <property type="entry name" value="MITOCHONDRIAL INTERMEDIATE PEPTIDASE"/>
    <property type="match status" value="1"/>
</dbReference>
<sequence>MKVFKELFKPNRLSSSNSVKGLFGIPNLRTPNDFHKFSESSLSKAENIYQELKTTKVAPSEVIIRLDKLSDTLCRVVDLAGFLRTAHPQYTMVEAAQQAHELLFGFMTVLNTDKDLYELVVQAIASGELNTEQLRVAEILKHDFMKSGIQFNSDNIRNEFIDLSNRISITSQQFLNSETLDTNEAQFLQLGGSELAGLKTLVPLIKQNFKVYNTQPELLQIIMMKSENPEVRKKIWQLKNMHPGVGSQFSRVESSVSSQESLLDKILADRLSLANIAGYNTYAEYELSDKMMKTPKRVYDFLNKLTTELRPKVKGELNAMSIVAPWDYPYKLHNFRKNAFRNDSISNKRVVFDLASVFSTMNEVTQELYNLELIPSDCEEGEVWSPEVKKLDAKLNGDLVGHIYLDLASRDGKMPNPAHFTIQCSRKREDGTFQLPIIALVCDFETSEISFDDVQTIFHEMGHAIHSMLGRTNLHNVAGTRAATDFVEIPSILFEKFPLNLKILNMLSSNHKDTESFLSQYKKQQQLTANTEMWYQVNLSWLDQYVHGEQFTRTRSSQQCSNLVTNLMNVYNIPNTELYTSSFAFGHLVTYGSTYYSYLLDRWLADKIYDKLFVNEPWSRGGQQWGKVLAKGGSVDPIELLSTIGIDSNF</sequence>
<comment type="similarity">
    <text evidence="3 13">Belongs to the peptidase M3 family.</text>
</comment>
<dbReference type="GO" id="GO:0006518">
    <property type="term" value="P:peptide metabolic process"/>
    <property type="evidence" value="ECO:0007669"/>
    <property type="project" value="TreeGrafter"/>
</dbReference>
<evidence type="ECO:0000256" key="3">
    <source>
        <dbReference type="ARBA" id="ARBA00006040"/>
    </source>
</evidence>
<feature type="domain" description="Peptidase M3A/M3B catalytic" evidence="14">
    <location>
        <begin position="222"/>
        <end position="648"/>
    </location>
</feature>
<dbReference type="Gene3D" id="3.40.390.10">
    <property type="entry name" value="Collagenase (Catalytic Domain)"/>
    <property type="match status" value="1"/>
</dbReference>
<keyword evidence="11 13" id="KW-0482">Metalloprotease</keyword>
<evidence type="ECO:0000256" key="9">
    <source>
        <dbReference type="ARBA" id="ARBA00022833"/>
    </source>
</evidence>
<proteinExistence type="inferred from homology"/>
<evidence type="ECO:0000256" key="13">
    <source>
        <dbReference type="RuleBase" id="RU003435"/>
    </source>
</evidence>
<reference evidence="15 16" key="1">
    <citation type="journal article" date="2023" name="Elife">
        <title>Identification of key yeast species and microbe-microbe interactions impacting larval growth of Drosophila in the wild.</title>
        <authorList>
            <person name="Mure A."/>
            <person name="Sugiura Y."/>
            <person name="Maeda R."/>
            <person name="Honda K."/>
            <person name="Sakurai N."/>
            <person name="Takahashi Y."/>
            <person name="Watada M."/>
            <person name="Katoh T."/>
            <person name="Gotoh A."/>
            <person name="Gotoh Y."/>
            <person name="Taniguchi I."/>
            <person name="Nakamura K."/>
            <person name="Hayashi T."/>
            <person name="Katayama T."/>
            <person name="Uemura T."/>
            <person name="Hattori Y."/>
        </authorList>
    </citation>
    <scope>NUCLEOTIDE SEQUENCE [LARGE SCALE GENOMIC DNA]</scope>
    <source>
        <strain evidence="15 16">SB-73</strain>
    </source>
</reference>
<keyword evidence="7 13" id="KW-0479">Metal-binding</keyword>
<keyword evidence="16" id="KW-1185">Reference proteome</keyword>
<evidence type="ECO:0000256" key="10">
    <source>
        <dbReference type="ARBA" id="ARBA00022946"/>
    </source>
</evidence>
<dbReference type="PANTHER" id="PTHR11804">
    <property type="entry name" value="PROTEASE M3 THIMET OLIGOPEPTIDASE-RELATED"/>
    <property type="match status" value="1"/>
</dbReference>
<evidence type="ECO:0000259" key="14">
    <source>
        <dbReference type="Pfam" id="PF01432"/>
    </source>
</evidence>
<name>A0AAV5RIF5_STABA</name>
<dbReference type="InterPro" id="IPR001567">
    <property type="entry name" value="Pept_M3A_M3B_dom"/>
</dbReference>
<keyword evidence="6 13" id="KW-0645">Protease</keyword>
<keyword evidence="9 13" id="KW-0862">Zinc</keyword>
<dbReference type="GO" id="GO:0006627">
    <property type="term" value="P:protein processing involved in protein targeting to mitochondrion"/>
    <property type="evidence" value="ECO:0007669"/>
    <property type="project" value="TreeGrafter"/>
</dbReference>
<evidence type="ECO:0000256" key="11">
    <source>
        <dbReference type="ARBA" id="ARBA00023049"/>
    </source>
</evidence>
<dbReference type="GO" id="GO:0005759">
    <property type="term" value="C:mitochondrial matrix"/>
    <property type="evidence" value="ECO:0007669"/>
    <property type="project" value="UniProtKB-SubCell"/>
</dbReference>
<keyword evidence="12" id="KW-0496">Mitochondrion</keyword>
<dbReference type="GO" id="GO:0046872">
    <property type="term" value="F:metal ion binding"/>
    <property type="evidence" value="ECO:0007669"/>
    <property type="project" value="UniProtKB-UniRule"/>
</dbReference>
<dbReference type="GO" id="GO:0004222">
    <property type="term" value="F:metalloendopeptidase activity"/>
    <property type="evidence" value="ECO:0007669"/>
    <property type="project" value="UniProtKB-EC"/>
</dbReference>
<dbReference type="InterPro" id="IPR024077">
    <property type="entry name" value="Neurolysin/TOP_dom2"/>
</dbReference>
<evidence type="ECO:0000313" key="15">
    <source>
        <dbReference type="EMBL" id="GMM50987.1"/>
    </source>
</evidence>
<accession>A0AAV5RIF5</accession>
<comment type="subcellular location">
    <subcellularLocation>
        <location evidence="2">Mitochondrion matrix</location>
    </subcellularLocation>
</comment>
<evidence type="ECO:0000256" key="5">
    <source>
        <dbReference type="ARBA" id="ARBA00018046"/>
    </source>
</evidence>
<comment type="cofactor">
    <cofactor evidence="13">
        <name>Zn(2+)</name>
        <dbReference type="ChEBI" id="CHEBI:29105"/>
    </cofactor>
    <text evidence="13">Binds 1 zinc ion.</text>
</comment>
<protein>
    <recommendedName>
        <fullName evidence="5">Mitochondrial intermediate peptidase</fullName>
        <ecNumber evidence="4">3.4.24.59</ecNumber>
    </recommendedName>
</protein>
<keyword evidence="10" id="KW-0809">Transit peptide</keyword>
<evidence type="ECO:0000256" key="4">
    <source>
        <dbReference type="ARBA" id="ARBA00012441"/>
    </source>
</evidence>
<evidence type="ECO:0000256" key="1">
    <source>
        <dbReference type="ARBA" id="ARBA00000436"/>
    </source>
</evidence>
<evidence type="ECO:0000256" key="12">
    <source>
        <dbReference type="ARBA" id="ARBA00023128"/>
    </source>
</evidence>
<dbReference type="EMBL" id="BTGC01000003">
    <property type="protein sequence ID" value="GMM50987.1"/>
    <property type="molecule type" value="Genomic_DNA"/>
</dbReference>
<dbReference type="CDD" id="cd06457">
    <property type="entry name" value="M3A_MIP"/>
    <property type="match status" value="1"/>
</dbReference>
<dbReference type="Gene3D" id="1.10.1370.10">
    <property type="entry name" value="Neurolysin, domain 3"/>
    <property type="match status" value="1"/>
</dbReference>
<comment type="catalytic activity">
    <reaction evidence="1">
        <text>Release of an N-terminal octapeptide as second stage of processing of some proteins imported into the mitochondrion.</text>
        <dbReference type="EC" id="3.4.24.59"/>
    </reaction>
</comment>
<organism evidence="15 16">
    <name type="scientific">Starmerella bacillaris</name>
    <name type="common">Yeast</name>
    <name type="synonym">Candida zemplinina</name>
    <dbReference type="NCBI Taxonomy" id="1247836"/>
    <lineage>
        <taxon>Eukaryota</taxon>
        <taxon>Fungi</taxon>
        <taxon>Dikarya</taxon>
        <taxon>Ascomycota</taxon>
        <taxon>Saccharomycotina</taxon>
        <taxon>Dipodascomycetes</taxon>
        <taxon>Dipodascales</taxon>
        <taxon>Trichomonascaceae</taxon>
        <taxon>Starmerella</taxon>
    </lineage>
</organism>
<dbReference type="SUPFAM" id="SSF55486">
    <property type="entry name" value="Metalloproteases ('zincins'), catalytic domain"/>
    <property type="match status" value="1"/>
</dbReference>
<dbReference type="Proteomes" id="UP001362899">
    <property type="component" value="Unassembled WGS sequence"/>
</dbReference>
<keyword evidence="8 13" id="KW-0378">Hydrolase</keyword>
<evidence type="ECO:0000256" key="7">
    <source>
        <dbReference type="ARBA" id="ARBA00022723"/>
    </source>
</evidence>
<gene>
    <name evidence="15" type="ORF">DASB73_019450</name>
</gene>
<dbReference type="InterPro" id="IPR033851">
    <property type="entry name" value="M3A_MIP"/>
</dbReference>
<evidence type="ECO:0000256" key="2">
    <source>
        <dbReference type="ARBA" id="ARBA00004305"/>
    </source>
</evidence>